<sequence length="15" mass="1759">MLRCKSPFEFLSTSI</sequence>
<protein>
    <submittedName>
        <fullName evidence="1">Uncharacterized protein</fullName>
    </submittedName>
</protein>
<name>A0A2P2N942_RHIMU</name>
<dbReference type="EMBL" id="GGEC01058525">
    <property type="protein sequence ID" value="MBX39009.1"/>
    <property type="molecule type" value="Transcribed_RNA"/>
</dbReference>
<organism evidence="1">
    <name type="scientific">Rhizophora mucronata</name>
    <name type="common">Asiatic mangrove</name>
    <dbReference type="NCBI Taxonomy" id="61149"/>
    <lineage>
        <taxon>Eukaryota</taxon>
        <taxon>Viridiplantae</taxon>
        <taxon>Streptophyta</taxon>
        <taxon>Embryophyta</taxon>
        <taxon>Tracheophyta</taxon>
        <taxon>Spermatophyta</taxon>
        <taxon>Magnoliopsida</taxon>
        <taxon>eudicotyledons</taxon>
        <taxon>Gunneridae</taxon>
        <taxon>Pentapetalae</taxon>
        <taxon>rosids</taxon>
        <taxon>fabids</taxon>
        <taxon>Malpighiales</taxon>
        <taxon>Rhizophoraceae</taxon>
        <taxon>Rhizophora</taxon>
    </lineage>
</organism>
<proteinExistence type="predicted"/>
<reference evidence="1" key="1">
    <citation type="submission" date="2018-02" db="EMBL/GenBank/DDBJ databases">
        <title>Rhizophora mucronata_Transcriptome.</title>
        <authorList>
            <person name="Meera S.P."/>
            <person name="Sreeshan A."/>
            <person name="Augustine A."/>
        </authorList>
    </citation>
    <scope>NUCLEOTIDE SEQUENCE</scope>
    <source>
        <tissue evidence="1">Leaf</tissue>
    </source>
</reference>
<evidence type="ECO:0000313" key="1">
    <source>
        <dbReference type="EMBL" id="MBX39009.1"/>
    </source>
</evidence>
<accession>A0A2P2N942</accession>